<gene>
    <name evidence="3" type="ORF">RRG08_065779</name>
</gene>
<dbReference type="AlphaFoldDB" id="A0AAE1DLS6"/>
<evidence type="ECO:0000313" key="3">
    <source>
        <dbReference type="EMBL" id="KAK3774118.1"/>
    </source>
</evidence>
<proteinExistence type="predicted"/>
<name>A0AAE1DLS6_9GAST</name>
<comment type="caution">
    <text evidence="3">The sequence shown here is derived from an EMBL/GenBank/DDBJ whole genome shotgun (WGS) entry which is preliminary data.</text>
</comment>
<feature type="chain" id="PRO_5042112241" description="DUF7042 domain-containing protein" evidence="1">
    <location>
        <begin position="26"/>
        <end position="319"/>
    </location>
</feature>
<keyword evidence="1" id="KW-0732">Signal</keyword>
<protein>
    <recommendedName>
        <fullName evidence="2">DUF7042 domain-containing protein</fullName>
    </recommendedName>
</protein>
<organism evidence="3 4">
    <name type="scientific">Elysia crispata</name>
    <name type="common">lettuce slug</name>
    <dbReference type="NCBI Taxonomy" id="231223"/>
    <lineage>
        <taxon>Eukaryota</taxon>
        <taxon>Metazoa</taxon>
        <taxon>Spiralia</taxon>
        <taxon>Lophotrochozoa</taxon>
        <taxon>Mollusca</taxon>
        <taxon>Gastropoda</taxon>
        <taxon>Heterobranchia</taxon>
        <taxon>Euthyneura</taxon>
        <taxon>Panpulmonata</taxon>
        <taxon>Sacoglossa</taxon>
        <taxon>Placobranchoidea</taxon>
        <taxon>Plakobranchidae</taxon>
        <taxon>Elysia</taxon>
    </lineage>
</organism>
<accession>A0AAE1DLS6</accession>
<dbReference type="Proteomes" id="UP001283361">
    <property type="component" value="Unassembled WGS sequence"/>
</dbReference>
<sequence length="319" mass="34526">MSTIGVFSTTGTTILLFCFFTSGEAACTFPSDLTGTWLLSEPSLPTKTFTSSQVSPFTVTYASSTYSNLVFECHINSGNFYVMKTATPIQILTVDFDIFFCWSLSRQSSNKFLYYASTDEDSAAGGDRVEILPTTTSVTNYTAICDTTTFSNGDFRVMIKQGTASSERITCPDSMLATGTYTMTDSSGTDYCTGGASNLDGCSASGTLTANYTACSTKIFSSAGGQAYCMYQEDFSSTNSSNTHYVSMFNTDSSVDSSATHFFTCVVVYSDPNNASIYMSTHPNYCFNTSYQNATYMSQTGGYTIDWTASSEYTDTPNV</sequence>
<reference evidence="3" key="1">
    <citation type="journal article" date="2023" name="G3 (Bethesda)">
        <title>A reference genome for the long-term kleptoplast-retaining sea slug Elysia crispata morphotype clarki.</title>
        <authorList>
            <person name="Eastman K.E."/>
            <person name="Pendleton A.L."/>
            <person name="Shaikh M.A."/>
            <person name="Suttiyut T."/>
            <person name="Ogas R."/>
            <person name="Tomko P."/>
            <person name="Gavelis G."/>
            <person name="Widhalm J.R."/>
            <person name="Wisecaver J.H."/>
        </authorList>
    </citation>
    <scope>NUCLEOTIDE SEQUENCE</scope>
    <source>
        <strain evidence="3">ECLA1</strain>
    </source>
</reference>
<feature type="signal peptide" evidence="1">
    <location>
        <begin position="1"/>
        <end position="25"/>
    </location>
</feature>
<dbReference type="Pfam" id="PF23069">
    <property type="entry name" value="DUF7042"/>
    <property type="match status" value="1"/>
</dbReference>
<evidence type="ECO:0000313" key="4">
    <source>
        <dbReference type="Proteomes" id="UP001283361"/>
    </source>
</evidence>
<feature type="domain" description="DUF7042" evidence="2">
    <location>
        <begin position="169"/>
        <end position="295"/>
    </location>
</feature>
<dbReference type="EMBL" id="JAWDGP010003468">
    <property type="protein sequence ID" value="KAK3774118.1"/>
    <property type="molecule type" value="Genomic_DNA"/>
</dbReference>
<evidence type="ECO:0000259" key="2">
    <source>
        <dbReference type="Pfam" id="PF23069"/>
    </source>
</evidence>
<dbReference type="InterPro" id="IPR055470">
    <property type="entry name" value="DUF7042"/>
</dbReference>
<evidence type="ECO:0000256" key="1">
    <source>
        <dbReference type="SAM" id="SignalP"/>
    </source>
</evidence>
<keyword evidence="4" id="KW-1185">Reference proteome</keyword>